<sequence>MEEAGEVFLGLGIVGLIIGLIGLLLYIWSIIWAYNDAQKRRRPGILVAIMVAFLAWPIGLVLWLIIRPDYYNPAP</sequence>
<gene>
    <name evidence="2" type="ORF">ACFSKU_05145</name>
</gene>
<feature type="transmembrane region" description="Helical" evidence="1">
    <location>
        <begin position="45"/>
        <end position="66"/>
    </location>
</feature>
<evidence type="ECO:0000256" key="1">
    <source>
        <dbReference type="SAM" id="Phobius"/>
    </source>
</evidence>
<name>A0ABW4WW91_9BACT</name>
<dbReference type="EMBL" id="JBHUHV010000018">
    <property type="protein sequence ID" value="MFD2066260.1"/>
    <property type="molecule type" value="Genomic_DNA"/>
</dbReference>
<accession>A0ABW4WW91</accession>
<keyword evidence="1" id="KW-0472">Membrane</keyword>
<feature type="transmembrane region" description="Helical" evidence="1">
    <location>
        <begin position="12"/>
        <end position="33"/>
    </location>
</feature>
<keyword evidence="1" id="KW-0812">Transmembrane</keyword>
<keyword evidence="3" id="KW-1185">Reference proteome</keyword>
<evidence type="ECO:0000313" key="2">
    <source>
        <dbReference type="EMBL" id="MFD2066260.1"/>
    </source>
</evidence>
<reference evidence="3" key="1">
    <citation type="journal article" date="2019" name="Int. J. Syst. Evol. Microbiol.">
        <title>The Global Catalogue of Microorganisms (GCM) 10K type strain sequencing project: providing services to taxonomists for standard genome sequencing and annotation.</title>
        <authorList>
            <consortium name="The Broad Institute Genomics Platform"/>
            <consortium name="The Broad Institute Genome Sequencing Center for Infectious Disease"/>
            <person name="Wu L."/>
            <person name="Ma J."/>
        </authorList>
    </citation>
    <scope>NUCLEOTIDE SEQUENCE [LARGE SCALE GENOMIC DNA]</scope>
    <source>
        <strain evidence="3">JCM 16545</strain>
    </source>
</reference>
<protein>
    <recommendedName>
        <fullName evidence="4">Cardiolipin synthase N-terminal domain-containing protein</fullName>
    </recommendedName>
</protein>
<evidence type="ECO:0008006" key="4">
    <source>
        <dbReference type="Google" id="ProtNLM"/>
    </source>
</evidence>
<evidence type="ECO:0000313" key="3">
    <source>
        <dbReference type="Proteomes" id="UP001597369"/>
    </source>
</evidence>
<keyword evidence="1" id="KW-1133">Transmembrane helix</keyword>
<dbReference type="Proteomes" id="UP001597369">
    <property type="component" value="Unassembled WGS sequence"/>
</dbReference>
<organism evidence="2 3">
    <name type="scientific">Pontibacter silvestris</name>
    <dbReference type="NCBI Taxonomy" id="2305183"/>
    <lineage>
        <taxon>Bacteria</taxon>
        <taxon>Pseudomonadati</taxon>
        <taxon>Bacteroidota</taxon>
        <taxon>Cytophagia</taxon>
        <taxon>Cytophagales</taxon>
        <taxon>Hymenobacteraceae</taxon>
        <taxon>Pontibacter</taxon>
    </lineage>
</organism>
<comment type="caution">
    <text evidence="2">The sequence shown here is derived from an EMBL/GenBank/DDBJ whole genome shotgun (WGS) entry which is preliminary data.</text>
</comment>
<proteinExistence type="predicted"/>
<dbReference type="RefSeq" id="WP_229961080.1">
    <property type="nucleotide sequence ID" value="NZ_JAJJWI010000010.1"/>
</dbReference>